<dbReference type="Proteomes" id="UP000605259">
    <property type="component" value="Unassembled WGS sequence"/>
</dbReference>
<keyword evidence="2" id="KW-1185">Reference proteome</keyword>
<gene>
    <name evidence="1" type="ORF">GCM10007140_31220</name>
</gene>
<dbReference type="EMBL" id="BMFK01000003">
    <property type="protein sequence ID" value="GGE79386.1"/>
    <property type="molecule type" value="Genomic_DNA"/>
</dbReference>
<evidence type="ECO:0000313" key="2">
    <source>
        <dbReference type="Proteomes" id="UP000605259"/>
    </source>
</evidence>
<organism evidence="1 2">
    <name type="scientific">Priestia taiwanensis</name>
    <dbReference type="NCBI Taxonomy" id="1347902"/>
    <lineage>
        <taxon>Bacteria</taxon>
        <taxon>Bacillati</taxon>
        <taxon>Bacillota</taxon>
        <taxon>Bacilli</taxon>
        <taxon>Bacillales</taxon>
        <taxon>Bacillaceae</taxon>
        <taxon>Priestia</taxon>
    </lineage>
</organism>
<evidence type="ECO:0000313" key="1">
    <source>
        <dbReference type="EMBL" id="GGE79386.1"/>
    </source>
</evidence>
<comment type="caution">
    <text evidence="1">The sequence shown here is derived from an EMBL/GenBank/DDBJ whole genome shotgun (WGS) entry which is preliminary data.</text>
</comment>
<dbReference type="PANTHER" id="PTHR42678">
    <property type="entry name" value="AMIDASE"/>
    <property type="match status" value="1"/>
</dbReference>
<reference evidence="1" key="2">
    <citation type="submission" date="2020-09" db="EMBL/GenBank/DDBJ databases">
        <authorList>
            <person name="Sun Q."/>
            <person name="Zhou Y."/>
        </authorList>
    </citation>
    <scope>NUCLEOTIDE SEQUENCE</scope>
    <source>
        <strain evidence="1">CGMCC 1.12698</strain>
    </source>
</reference>
<evidence type="ECO:0008006" key="3">
    <source>
        <dbReference type="Google" id="ProtNLM"/>
    </source>
</evidence>
<protein>
    <recommendedName>
        <fullName evidence="3">Amidase</fullName>
    </recommendedName>
</protein>
<dbReference type="InterPro" id="IPR036928">
    <property type="entry name" value="AS_sf"/>
</dbReference>
<sequence length="184" mass="20829">MLKDEGAHVIENMDIPSVQRKWSYAVLQYELKHSLDNYLAKLPATIPIHSITELRAFNEAYPDQALKYGQDKLEYRNTFPNTLRDTDYLNARVEDIYFSQKEGIDAALETYDLDVILFPAYIGSTISAKAGYPSIAVPAGYMESGKPFGITFASTAYTEGMLIRIAYAFEQATKHRRKPRLSGE</sequence>
<dbReference type="AlphaFoldDB" id="A0A917AWM6"/>
<dbReference type="PANTHER" id="PTHR42678:SF34">
    <property type="entry name" value="OS04G0183300 PROTEIN"/>
    <property type="match status" value="1"/>
</dbReference>
<reference evidence="1" key="1">
    <citation type="journal article" date="2014" name="Int. J. Syst. Evol. Microbiol.">
        <title>Complete genome sequence of Corynebacterium casei LMG S-19264T (=DSM 44701T), isolated from a smear-ripened cheese.</title>
        <authorList>
            <consortium name="US DOE Joint Genome Institute (JGI-PGF)"/>
            <person name="Walter F."/>
            <person name="Albersmeier A."/>
            <person name="Kalinowski J."/>
            <person name="Ruckert C."/>
        </authorList>
    </citation>
    <scope>NUCLEOTIDE SEQUENCE</scope>
    <source>
        <strain evidence="1">CGMCC 1.12698</strain>
    </source>
</reference>
<dbReference type="SUPFAM" id="SSF75304">
    <property type="entry name" value="Amidase signature (AS) enzymes"/>
    <property type="match status" value="1"/>
</dbReference>
<dbReference type="Gene3D" id="3.90.1300.10">
    <property type="entry name" value="Amidase signature (AS) domain"/>
    <property type="match status" value="1"/>
</dbReference>
<proteinExistence type="predicted"/>
<name>A0A917AWM6_9BACI</name>
<accession>A0A917AWM6</accession>